<feature type="chain" id="PRO_5016245018" evidence="1">
    <location>
        <begin position="25"/>
        <end position="1298"/>
    </location>
</feature>
<evidence type="ECO:0000259" key="3">
    <source>
        <dbReference type="Pfam" id="PF19081"/>
    </source>
</evidence>
<dbReference type="EMBL" id="QGGO01000005">
    <property type="protein sequence ID" value="PWK27853.1"/>
    <property type="molecule type" value="Genomic_DNA"/>
</dbReference>
<dbReference type="InterPro" id="IPR026444">
    <property type="entry name" value="Secre_tail"/>
</dbReference>
<evidence type="ECO:0000313" key="5">
    <source>
        <dbReference type="Proteomes" id="UP000245489"/>
    </source>
</evidence>
<sequence length="1298" mass="136390">MMNIFKKILLLTCFALLATQFSWSQSIVGGAYTCTGSGTQTLSVSPTTGITAYSWRNAAGTFTASTASITQPSGSYSVVITKATGTTSLSTTIPSNIVPATPTISPSSVASPICGSATQTLTSSSASNYTWKRDGTTISGSTISISVAGSDVGTPGSYSYTVSTTNATSGCTASSNPVVLSMSPTLAAPTVSAADANTLICGTSTQTLSASGGGASYVWKRGTTTLSNTANSLLVTGTDATGTFSYTAALANAAGCPLVFSTTGVSLTLSPAATTPTISPATVSSPICGTATQVLTATAGATSYTWRRSGTTITGSTNSITVTGTDVTIPNTYNYTVTSQNAVGCVSAESTPVALKVSPKPATPTISPASFSPNIICGTDFKTLTATSGGAKYNWKRDNVLVTSSTTSNLLDVIGTDVTAGGTYSYTVSYDNSVGCSSDYSTTPVVLQLFPTVPAKPTITAGGATIFCEGNSVRLTSSYTANKNVWSRSTGDTTTTGADGIIVRSTNTYTVKALDANGCNSVASNPLTITVNLRPAIPIIDKGTAYRICELDSVVLSSNNKGNGTYLWSNGKNTQNITVYGAGSFSLTYTDTQTPACTSLPSLITVVAVDPLPAKPIITALRPTEFCFKDFTTLRASSTTAGTTFEWDYNNAKDAQVDVALTTRSTKTEFIKVSVKSVSTFPNNFKACKSKDASDVTTVTINPLPTTPTITGNGPFTFCPDSTVTLTSTDSPNGVYKWINTKNNTEFSNKKSVLIDTTSQYFTTTSLGKVGKFYVRTISDKSCLSDTSKNVVVTVREAPQAASILPFPITATVCEGGRVTMKALVANGNVSKYTWRDESTQKEVSTEPEVFTSTSGSFSVKVRDVFGCFAPYSKPLKVTVNALPTKPSVSIVKSKIFCEGDSTIVQSSTPSTTPNGTKNFYRWIVDGETIVESMSRQFAWTKASSIAVAVTDTNGCKAVAVSDTIRTTVNPLPESPTITIRGAIPFCADKNVTLSAVGGNNLSFKWSTGATTPNVVINIAGNVTVQSINSFGCLSKPSQAVQVRVNPLPTTPILTPNGATTFCDGSRVRLVSSSPFKAFWWRTTTDSLGNGEDQTSIFASKTGNYFAKVQDGNGCISLASAPIAVDSRANPTPTIIKQAGTFSLDAQGVGDEEGYIWRYNGDLQADLKTRIIKAKKDGDYQVQASITYINVPASIGKLVCYSNNSAVLKYVRDQSFDGMSIFPNPSADGVINVEVLEDLIGATITIYDLYGRLISEYKVDKFTTFKKVQLPDYHGDTYVVRISTDGFEKTRKVITLRK</sequence>
<reference evidence="4 5" key="1">
    <citation type="submission" date="2018-05" db="EMBL/GenBank/DDBJ databases">
        <title>Genomic Encyclopedia of Archaeal and Bacterial Type Strains, Phase II (KMG-II): from individual species to whole genera.</title>
        <authorList>
            <person name="Goeker M."/>
        </authorList>
    </citation>
    <scope>NUCLEOTIDE SEQUENCE [LARGE SCALE GENOMIC DNA]</scope>
    <source>
        <strain evidence="4 5">DSM 22214</strain>
    </source>
</reference>
<evidence type="ECO:0000256" key="1">
    <source>
        <dbReference type="SAM" id="SignalP"/>
    </source>
</evidence>
<keyword evidence="5" id="KW-1185">Reference proteome</keyword>
<dbReference type="InterPro" id="IPR044023">
    <property type="entry name" value="Ig_7"/>
</dbReference>
<organism evidence="4 5">
    <name type="scientific">Arcicella aurantiaca</name>
    <dbReference type="NCBI Taxonomy" id="591202"/>
    <lineage>
        <taxon>Bacteria</taxon>
        <taxon>Pseudomonadati</taxon>
        <taxon>Bacteroidota</taxon>
        <taxon>Cytophagia</taxon>
        <taxon>Cytophagales</taxon>
        <taxon>Flectobacillaceae</taxon>
        <taxon>Arcicella</taxon>
    </lineage>
</organism>
<accession>A0A316EEV4</accession>
<keyword evidence="1" id="KW-0732">Signal</keyword>
<dbReference type="NCBIfam" id="TIGR04183">
    <property type="entry name" value="Por_Secre_tail"/>
    <property type="match status" value="1"/>
</dbReference>
<comment type="caution">
    <text evidence="4">The sequence shown here is derived from an EMBL/GenBank/DDBJ whole genome shotgun (WGS) entry which is preliminary data.</text>
</comment>
<feature type="signal peptide" evidence="1">
    <location>
        <begin position="1"/>
        <end position="24"/>
    </location>
</feature>
<evidence type="ECO:0000313" key="4">
    <source>
        <dbReference type="EMBL" id="PWK27853.1"/>
    </source>
</evidence>
<dbReference type="Pfam" id="PF18962">
    <property type="entry name" value="Por_Secre_tail"/>
    <property type="match status" value="1"/>
</dbReference>
<name>A0A316EEV4_9BACT</name>
<dbReference type="RefSeq" id="WP_109742020.1">
    <property type="nucleotide sequence ID" value="NZ_QGGO01000005.1"/>
</dbReference>
<gene>
    <name evidence="4" type="ORF">LV89_01260</name>
</gene>
<evidence type="ECO:0000259" key="2">
    <source>
        <dbReference type="Pfam" id="PF18962"/>
    </source>
</evidence>
<feature type="domain" description="Ig-like" evidence="3">
    <location>
        <begin position="705"/>
        <end position="795"/>
    </location>
</feature>
<proteinExistence type="predicted"/>
<feature type="domain" description="Secretion system C-terminal sorting" evidence="2">
    <location>
        <begin position="1221"/>
        <end position="1294"/>
    </location>
</feature>
<dbReference type="Proteomes" id="UP000245489">
    <property type="component" value="Unassembled WGS sequence"/>
</dbReference>
<dbReference type="Pfam" id="PF19081">
    <property type="entry name" value="Ig_7"/>
    <property type="match status" value="1"/>
</dbReference>
<protein>
    <submittedName>
        <fullName evidence="4">Putative secreted protein (Por secretion system target)</fullName>
    </submittedName>
</protein>